<reference evidence="1 2" key="1">
    <citation type="journal article" date="2016" name="Mol. Biol. Evol.">
        <title>Comparative Genomics of Early-Diverging Mushroom-Forming Fungi Provides Insights into the Origins of Lignocellulose Decay Capabilities.</title>
        <authorList>
            <person name="Nagy L.G."/>
            <person name="Riley R."/>
            <person name="Tritt A."/>
            <person name="Adam C."/>
            <person name="Daum C."/>
            <person name="Floudas D."/>
            <person name="Sun H."/>
            <person name="Yadav J.S."/>
            <person name="Pangilinan J."/>
            <person name="Larsson K.H."/>
            <person name="Matsuura K."/>
            <person name="Barry K."/>
            <person name="Labutti K."/>
            <person name="Kuo R."/>
            <person name="Ohm R.A."/>
            <person name="Bhattacharya S.S."/>
            <person name="Shirouzu T."/>
            <person name="Yoshinaga Y."/>
            <person name="Martin F.M."/>
            <person name="Grigoriev I.V."/>
            <person name="Hibbett D.S."/>
        </authorList>
    </citation>
    <scope>NUCLEOTIDE SEQUENCE [LARGE SCALE GENOMIC DNA]</scope>
    <source>
        <strain evidence="1 2">HHB9708</strain>
    </source>
</reference>
<evidence type="ECO:0000313" key="2">
    <source>
        <dbReference type="Proteomes" id="UP000076722"/>
    </source>
</evidence>
<accession>A0A164TPR6</accession>
<gene>
    <name evidence="1" type="ORF">SISNIDRAFT_455769</name>
</gene>
<sequence>MAAAVPNPLSALIVMIDTKLPSRADNFRKIDLAPHFQLHINEYGDPTKSKHNHCLQDKAEEVELQDYSPITITVHPTLGSKWHQNTTLTSEMGETLVKALSSAEVFSTARRSTLPDSDDPNILIVEWELRHPLFSDGLPEPLSYSPVWHNVSSSISDILTPFIGIHWRMETVPTQNLVSCSTLLIEKLSSLLLIRAPLAAYTQTNEKLLLS</sequence>
<keyword evidence="2" id="KW-1185">Reference proteome</keyword>
<name>A0A164TPR6_9AGAM</name>
<organism evidence="1 2">
    <name type="scientific">Sistotremastrum niveocremeum HHB9708</name>
    <dbReference type="NCBI Taxonomy" id="1314777"/>
    <lineage>
        <taxon>Eukaryota</taxon>
        <taxon>Fungi</taxon>
        <taxon>Dikarya</taxon>
        <taxon>Basidiomycota</taxon>
        <taxon>Agaricomycotina</taxon>
        <taxon>Agaricomycetes</taxon>
        <taxon>Sistotremastrales</taxon>
        <taxon>Sistotremastraceae</taxon>
        <taxon>Sertulicium</taxon>
        <taxon>Sertulicium niveocremeum</taxon>
    </lineage>
</organism>
<proteinExistence type="predicted"/>
<evidence type="ECO:0000313" key="1">
    <source>
        <dbReference type="EMBL" id="KZS92545.1"/>
    </source>
</evidence>
<dbReference type="AlphaFoldDB" id="A0A164TPR6"/>
<dbReference type="OrthoDB" id="2020419at2759"/>
<dbReference type="EMBL" id="KV419410">
    <property type="protein sequence ID" value="KZS92545.1"/>
    <property type="molecule type" value="Genomic_DNA"/>
</dbReference>
<dbReference type="Proteomes" id="UP000076722">
    <property type="component" value="Unassembled WGS sequence"/>
</dbReference>
<protein>
    <submittedName>
        <fullName evidence="1">Uncharacterized protein</fullName>
    </submittedName>
</protein>